<keyword evidence="2" id="KW-0732">Signal</keyword>
<comment type="caution">
    <text evidence="3">The sequence shown here is derived from an EMBL/GenBank/DDBJ whole genome shotgun (WGS) entry which is preliminary data.</text>
</comment>
<feature type="compositionally biased region" description="Basic residues" evidence="1">
    <location>
        <begin position="46"/>
        <end position="59"/>
    </location>
</feature>
<organism evidence="3 4">
    <name type="scientific">Floricoccus tropicus</name>
    <dbReference type="NCBI Taxonomy" id="1859473"/>
    <lineage>
        <taxon>Bacteria</taxon>
        <taxon>Bacillati</taxon>
        <taxon>Bacillota</taxon>
        <taxon>Bacilli</taxon>
        <taxon>Lactobacillales</taxon>
        <taxon>Streptococcaceae</taxon>
        <taxon>Floricoccus</taxon>
    </lineage>
</organism>
<feature type="region of interest" description="Disordered" evidence="1">
    <location>
        <begin position="36"/>
        <end position="134"/>
    </location>
</feature>
<dbReference type="AlphaFoldDB" id="A0A1E8GPQ2"/>
<feature type="compositionally biased region" description="Low complexity" evidence="1">
    <location>
        <begin position="101"/>
        <end position="114"/>
    </location>
</feature>
<dbReference type="Proteomes" id="UP000178622">
    <property type="component" value="Unassembled WGS sequence"/>
</dbReference>
<reference evidence="4" key="1">
    <citation type="submission" date="2016-09" db="EMBL/GenBank/DDBJ databases">
        <title>Draft genome sequence of a novel species of the family Streptococcaceae isolated from flowers.</title>
        <authorList>
            <person name="Chuah L.-O."/>
            <person name="Yap K.-P."/>
            <person name="Thong K.L."/>
            <person name="Liong M.T."/>
            <person name="Ahmad R."/>
            <person name="Rusul G."/>
        </authorList>
    </citation>
    <scope>NUCLEOTIDE SEQUENCE [LARGE SCALE GENOMIC DNA]</scope>
    <source>
        <strain evidence="4">DF1</strain>
    </source>
</reference>
<keyword evidence="4" id="KW-1185">Reference proteome</keyword>
<dbReference type="OrthoDB" id="9822310at2"/>
<protein>
    <submittedName>
        <fullName evidence="3">Uncharacterized protein</fullName>
    </submittedName>
</protein>
<feature type="signal peptide" evidence="2">
    <location>
        <begin position="1"/>
        <end position="20"/>
    </location>
</feature>
<evidence type="ECO:0000256" key="1">
    <source>
        <dbReference type="SAM" id="MobiDB-lite"/>
    </source>
</evidence>
<accession>A0A1E8GPQ2</accession>
<proteinExistence type="predicted"/>
<feature type="compositionally biased region" description="Polar residues" evidence="1">
    <location>
        <begin position="120"/>
        <end position="134"/>
    </location>
</feature>
<evidence type="ECO:0000313" key="3">
    <source>
        <dbReference type="EMBL" id="OFI50240.1"/>
    </source>
</evidence>
<sequence length="245" mass="27009">MKKNKIFLFLIITLSITLPITDFFISTDGPNSNIVYAKGAHGGHGGGHHGGGHGSHHGSSKSGGSKSHHSNPSVRSRSNTGNRAGHSNPSTRNGGSNHRIGSSNPSTRSRGSSSHKVGESNPSSRSHINSNNTYSAGKMYNGFKGGNNYRPSDYLYSPYRRGNLRFYNYYISPRYLNPNENDKKAMEAVGIDPEKIINPKETTYWVTIKDSKSQKDYSILLTKEQYDKINVGDDIKFVNKEVEIK</sequence>
<gene>
    <name evidence="3" type="ORF">BG261_08960</name>
</gene>
<evidence type="ECO:0000313" key="4">
    <source>
        <dbReference type="Proteomes" id="UP000178622"/>
    </source>
</evidence>
<dbReference type="EMBL" id="MKIR01000002">
    <property type="protein sequence ID" value="OFI50240.1"/>
    <property type="molecule type" value="Genomic_DNA"/>
</dbReference>
<feature type="compositionally biased region" description="Polar residues" evidence="1">
    <location>
        <begin position="71"/>
        <end position="100"/>
    </location>
</feature>
<evidence type="ECO:0000256" key="2">
    <source>
        <dbReference type="SAM" id="SignalP"/>
    </source>
</evidence>
<dbReference type="STRING" id="1859473.BG261_08960"/>
<dbReference type="RefSeq" id="WP_070791460.1">
    <property type="nucleotide sequence ID" value="NZ_MKIR01000002.1"/>
</dbReference>
<feature type="chain" id="PRO_5039034111" evidence="2">
    <location>
        <begin position="21"/>
        <end position="245"/>
    </location>
</feature>
<name>A0A1E8GPQ2_9LACT</name>